<evidence type="ECO:0000256" key="2">
    <source>
        <dbReference type="SAM" id="Phobius"/>
    </source>
</evidence>
<dbReference type="Proteomes" id="UP001403385">
    <property type="component" value="Unassembled WGS sequence"/>
</dbReference>
<feature type="coiled-coil region" evidence="1">
    <location>
        <begin position="207"/>
        <end position="237"/>
    </location>
</feature>
<dbReference type="EMBL" id="JBDKWZ010000011">
    <property type="protein sequence ID" value="MEN7549881.1"/>
    <property type="molecule type" value="Genomic_DNA"/>
</dbReference>
<reference evidence="3 4" key="1">
    <citation type="submission" date="2024-04" db="EMBL/GenBank/DDBJ databases">
        <title>Novel genus in family Flammeovirgaceae.</title>
        <authorList>
            <person name="Nguyen T.H."/>
            <person name="Vuong T.Q."/>
            <person name="Le H."/>
            <person name="Kim S.-G."/>
        </authorList>
    </citation>
    <scope>NUCLEOTIDE SEQUENCE [LARGE SCALE GENOMIC DNA]</scope>
    <source>
        <strain evidence="3 4">JCM 23209</strain>
    </source>
</reference>
<accession>A0AAW9SG89</accession>
<gene>
    <name evidence="3" type="ORF">AAG747_18290</name>
</gene>
<keyword evidence="2" id="KW-1133">Transmembrane helix</keyword>
<keyword evidence="2" id="KW-0812">Transmembrane</keyword>
<sequence>MEENKRSEEQITKSHPPKRYEDEIDLREFFGYITKSIAALVGSVLNFFLRVILHFRYVIFRFWILFLLGTVLGGLAGFLYQQKSTPYFETNSTVKSKYLNGIRFISEINKLDILCQEGNYTELGKRLGLQPDEARSLKSIRAINFYDYYSLEEAFGNDEMLKDSLQMANKIHGEEFVLIMNMYRMGTGLEKIQKGLQSFIASNDYVAQNYKTSRQLLQEEKQRINHDLATLDTLKDRINQAVFQYGKNGSSSTLKIDLANTQSLMADPIKVYEGNLQLLERKQEIEKQLANPAKLIFINDFADFQQFGGLGKEKAIASGALYGFLTILIGIILYSLNQLLDKLQKKYIKV</sequence>
<protein>
    <submittedName>
        <fullName evidence="3">Uncharacterized protein</fullName>
    </submittedName>
</protein>
<keyword evidence="4" id="KW-1185">Reference proteome</keyword>
<feature type="transmembrane region" description="Helical" evidence="2">
    <location>
        <begin position="315"/>
        <end position="336"/>
    </location>
</feature>
<evidence type="ECO:0000313" key="4">
    <source>
        <dbReference type="Proteomes" id="UP001403385"/>
    </source>
</evidence>
<evidence type="ECO:0000313" key="3">
    <source>
        <dbReference type="EMBL" id="MEN7549881.1"/>
    </source>
</evidence>
<dbReference type="RefSeq" id="WP_346822660.1">
    <property type="nucleotide sequence ID" value="NZ_JBDKWZ010000011.1"/>
</dbReference>
<keyword evidence="1" id="KW-0175">Coiled coil</keyword>
<organism evidence="3 4">
    <name type="scientific">Rapidithrix thailandica</name>
    <dbReference type="NCBI Taxonomy" id="413964"/>
    <lineage>
        <taxon>Bacteria</taxon>
        <taxon>Pseudomonadati</taxon>
        <taxon>Bacteroidota</taxon>
        <taxon>Cytophagia</taxon>
        <taxon>Cytophagales</taxon>
        <taxon>Flammeovirgaceae</taxon>
        <taxon>Rapidithrix</taxon>
    </lineage>
</organism>
<feature type="transmembrane region" description="Helical" evidence="2">
    <location>
        <begin position="60"/>
        <end position="80"/>
    </location>
</feature>
<dbReference type="AlphaFoldDB" id="A0AAW9SG89"/>
<feature type="transmembrane region" description="Helical" evidence="2">
    <location>
        <begin position="29"/>
        <end position="48"/>
    </location>
</feature>
<comment type="caution">
    <text evidence="3">The sequence shown here is derived from an EMBL/GenBank/DDBJ whole genome shotgun (WGS) entry which is preliminary data.</text>
</comment>
<name>A0AAW9SG89_9BACT</name>
<keyword evidence="2" id="KW-0472">Membrane</keyword>
<evidence type="ECO:0000256" key="1">
    <source>
        <dbReference type="SAM" id="Coils"/>
    </source>
</evidence>
<proteinExistence type="predicted"/>